<organism evidence="1 2">
    <name type="scientific">Arabis nemorensis</name>
    <dbReference type="NCBI Taxonomy" id="586526"/>
    <lineage>
        <taxon>Eukaryota</taxon>
        <taxon>Viridiplantae</taxon>
        <taxon>Streptophyta</taxon>
        <taxon>Embryophyta</taxon>
        <taxon>Tracheophyta</taxon>
        <taxon>Spermatophyta</taxon>
        <taxon>Magnoliopsida</taxon>
        <taxon>eudicotyledons</taxon>
        <taxon>Gunneridae</taxon>
        <taxon>Pentapetalae</taxon>
        <taxon>rosids</taxon>
        <taxon>malvids</taxon>
        <taxon>Brassicales</taxon>
        <taxon>Brassicaceae</taxon>
        <taxon>Arabideae</taxon>
        <taxon>Arabis</taxon>
    </lineage>
</organism>
<sequence length="110" mass="12368">MSWKNVEPSFSGSSLILTGMIEIGVCDGAVRTKKGKNKEMSYEYAVVAMGEEGDMVVVAGKGHEVYQLEGDKKEFYDDREECLEALQYVDELHQAGIDTCEFPWRLPESH</sequence>
<evidence type="ECO:0000313" key="2">
    <source>
        <dbReference type="Proteomes" id="UP000489600"/>
    </source>
</evidence>
<evidence type="ECO:0000313" key="1">
    <source>
        <dbReference type="EMBL" id="VVA92241.1"/>
    </source>
</evidence>
<dbReference type="InterPro" id="IPR036615">
    <property type="entry name" value="Mur_ligase_C_dom_sf"/>
</dbReference>
<name>A0A565AS81_9BRAS</name>
<dbReference type="Proteomes" id="UP000489600">
    <property type="component" value="Unassembled WGS sequence"/>
</dbReference>
<dbReference type="EMBL" id="CABITT030000001">
    <property type="protein sequence ID" value="VVA92241.1"/>
    <property type="molecule type" value="Genomic_DNA"/>
</dbReference>
<dbReference type="PANTHER" id="PTHR23135:SF4">
    <property type="entry name" value="UDP-N-ACETYLMURAMOYL-L-ALANYL-D-GLUTAMATE--2,6-DIAMINOPIMELATE LIGASE MURE HOMOLOG, CHLOROPLASTIC"/>
    <property type="match status" value="1"/>
</dbReference>
<dbReference type="Gene3D" id="3.90.190.20">
    <property type="entry name" value="Mur ligase, C-terminal domain"/>
    <property type="match status" value="1"/>
</dbReference>
<keyword evidence="2" id="KW-1185">Reference proteome</keyword>
<reference evidence="1" key="1">
    <citation type="submission" date="2019-07" db="EMBL/GenBank/DDBJ databases">
        <authorList>
            <person name="Dittberner H."/>
        </authorList>
    </citation>
    <scope>NUCLEOTIDE SEQUENCE [LARGE SCALE GENOMIC DNA]</scope>
</reference>
<dbReference type="SUPFAM" id="SSF53244">
    <property type="entry name" value="MurD-like peptide ligases, peptide-binding domain"/>
    <property type="match status" value="1"/>
</dbReference>
<protein>
    <submittedName>
        <fullName evidence="1">Uncharacterized protein</fullName>
    </submittedName>
</protein>
<dbReference type="OrthoDB" id="1712964at2759"/>
<comment type="caution">
    <text evidence="1">The sequence shown here is derived from an EMBL/GenBank/DDBJ whole genome shotgun (WGS) entry which is preliminary data.</text>
</comment>
<accession>A0A565AS81</accession>
<proteinExistence type="predicted"/>
<dbReference type="GO" id="GO:0016881">
    <property type="term" value="F:acid-amino acid ligase activity"/>
    <property type="evidence" value="ECO:0007669"/>
    <property type="project" value="InterPro"/>
</dbReference>
<gene>
    <name evidence="1" type="ORF">ANE_LOCUS2686</name>
</gene>
<dbReference type="PANTHER" id="PTHR23135">
    <property type="entry name" value="MUR LIGASE FAMILY MEMBER"/>
    <property type="match status" value="1"/>
</dbReference>
<dbReference type="AlphaFoldDB" id="A0A565AS81"/>